<name>A0ABR5A2I2_9BACL</name>
<evidence type="ECO:0000256" key="7">
    <source>
        <dbReference type="ARBA" id="ARBA00023288"/>
    </source>
</evidence>
<evidence type="ECO:0000256" key="2">
    <source>
        <dbReference type="ARBA" id="ARBA00007886"/>
    </source>
</evidence>
<dbReference type="NCBIfam" id="TIGR02887">
    <property type="entry name" value="spore_ger_x_C"/>
    <property type="match status" value="1"/>
</dbReference>
<comment type="subcellular location">
    <subcellularLocation>
        <location evidence="1">Membrane</location>
        <topology evidence="1">Lipid-anchor</topology>
    </subcellularLocation>
</comment>
<keyword evidence="12" id="KW-1185">Reference proteome</keyword>
<dbReference type="EMBL" id="JXAL01000026">
    <property type="protein sequence ID" value="KIL34848.1"/>
    <property type="molecule type" value="Genomic_DNA"/>
</dbReference>
<protein>
    <submittedName>
        <fullName evidence="11">Uncharacterized protein</fullName>
    </submittedName>
</protein>
<feature type="domain" description="Spore germination protein N-terminal" evidence="10">
    <location>
        <begin position="22"/>
        <end position="195"/>
    </location>
</feature>
<dbReference type="RefSeq" id="WP_041066059.1">
    <property type="nucleotide sequence ID" value="NZ_JXAL01000026.1"/>
</dbReference>
<dbReference type="InterPro" id="IPR046953">
    <property type="entry name" value="Spore_GerAC-like_C"/>
</dbReference>
<dbReference type="InterPro" id="IPR038501">
    <property type="entry name" value="Spore_GerAC_C_sf"/>
</dbReference>
<comment type="caution">
    <text evidence="11">The sequence shown here is derived from an EMBL/GenBank/DDBJ whole genome shotgun (WGS) entry which is preliminary data.</text>
</comment>
<dbReference type="Proteomes" id="UP000054526">
    <property type="component" value="Unassembled WGS sequence"/>
</dbReference>
<dbReference type="PANTHER" id="PTHR35789:SF1">
    <property type="entry name" value="SPORE GERMINATION PROTEIN B3"/>
    <property type="match status" value="1"/>
</dbReference>
<feature type="chain" id="PRO_5046618147" evidence="8">
    <location>
        <begin position="22"/>
        <end position="376"/>
    </location>
</feature>
<evidence type="ECO:0000313" key="11">
    <source>
        <dbReference type="EMBL" id="KIL34848.1"/>
    </source>
</evidence>
<evidence type="ECO:0000256" key="1">
    <source>
        <dbReference type="ARBA" id="ARBA00004635"/>
    </source>
</evidence>
<evidence type="ECO:0000256" key="3">
    <source>
        <dbReference type="ARBA" id="ARBA00022544"/>
    </source>
</evidence>
<feature type="signal peptide" evidence="8">
    <location>
        <begin position="1"/>
        <end position="21"/>
    </location>
</feature>
<dbReference type="Pfam" id="PF25198">
    <property type="entry name" value="Spore_GerAC_N"/>
    <property type="match status" value="1"/>
</dbReference>
<proteinExistence type="inferred from homology"/>
<reference evidence="11 12" key="1">
    <citation type="submission" date="2014-12" db="EMBL/GenBank/DDBJ databases">
        <title>Draft genome sequence of Cohnella kolymensis strain B-2846.</title>
        <authorList>
            <person name="Karlyshev A.V."/>
            <person name="Kudryashova E.B."/>
        </authorList>
    </citation>
    <scope>NUCLEOTIDE SEQUENCE [LARGE SCALE GENOMIC DNA]</scope>
    <source>
        <strain evidence="11 12">VKM B-2846</strain>
    </source>
</reference>
<keyword evidence="4 8" id="KW-0732">Signal</keyword>
<dbReference type="Pfam" id="PF05504">
    <property type="entry name" value="Spore_GerAC"/>
    <property type="match status" value="1"/>
</dbReference>
<evidence type="ECO:0000256" key="8">
    <source>
        <dbReference type="SAM" id="SignalP"/>
    </source>
</evidence>
<keyword evidence="7" id="KW-0449">Lipoprotein</keyword>
<gene>
    <name evidence="11" type="ORF">SD71_17760</name>
</gene>
<evidence type="ECO:0000256" key="4">
    <source>
        <dbReference type="ARBA" id="ARBA00022729"/>
    </source>
</evidence>
<accession>A0ABR5A2I2</accession>
<dbReference type="InterPro" id="IPR057336">
    <property type="entry name" value="GerAC_N"/>
</dbReference>
<evidence type="ECO:0000256" key="6">
    <source>
        <dbReference type="ARBA" id="ARBA00023139"/>
    </source>
</evidence>
<keyword evidence="6" id="KW-0564">Palmitate</keyword>
<evidence type="ECO:0000256" key="5">
    <source>
        <dbReference type="ARBA" id="ARBA00023136"/>
    </source>
</evidence>
<dbReference type="InterPro" id="IPR008844">
    <property type="entry name" value="Spore_GerAC-like"/>
</dbReference>
<comment type="similarity">
    <text evidence="2">Belongs to the GerABKC lipoprotein family.</text>
</comment>
<keyword evidence="5" id="KW-0472">Membrane</keyword>
<evidence type="ECO:0000313" key="12">
    <source>
        <dbReference type="Proteomes" id="UP000054526"/>
    </source>
</evidence>
<keyword evidence="3" id="KW-0309">Germination</keyword>
<sequence>MHKISRIGAALIIPLLLPACADQRILEELGTVHTTSYDLLPEEEGKSSKELLITMTIPKNDPENRKVREEILTTTSINSKGGRIRLSRKTELSLVSGQLRNVLFGSRLAKEGIWPLMDTFQRDPSISQRLKITVVDGSAHDLVTEKYPPHPMTGPYIERMLEKQEKSKMSAEATLYDFTRDYYDDGIDPIAPIVKKQGGNVVMEGIALFNEDRYMTKIPADEVLIFGFLQGDFRQGELSMDFGESANKEANNAMFTSLISKRKIKVFANRSRDDITVNVSVQIKGSVLEYNGKMDLSIDQDRRKLERLISEQITDKANDMISKMQKNNVDSLGLGQYVRNSMSYGRWKKLNWEEVYPHVRVHCKATMVIKDYGKFK</sequence>
<evidence type="ECO:0000259" key="9">
    <source>
        <dbReference type="Pfam" id="PF05504"/>
    </source>
</evidence>
<organism evidence="11 12">
    <name type="scientific">Cohnella kolymensis</name>
    <dbReference type="NCBI Taxonomy" id="1590652"/>
    <lineage>
        <taxon>Bacteria</taxon>
        <taxon>Bacillati</taxon>
        <taxon>Bacillota</taxon>
        <taxon>Bacilli</taxon>
        <taxon>Bacillales</taxon>
        <taxon>Paenibacillaceae</taxon>
        <taxon>Cohnella</taxon>
    </lineage>
</organism>
<dbReference type="Gene3D" id="3.30.300.210">
    <property type="entry name" value="Nutrient germinant receptor protein C, domain 3"/>
    <property type="match status" value="1"/>
</dbReference>
<feature type="domain" description="Spore germination GerAC-like C-terminal" evidence="9">
    <location>
        <begin position="204"/>
        <end position="373"/>
    </location>
</feature>
<evidence type="ECO:0000259" key="10">
    <source>
        <dbReference type="Pfam" id="PF25198"/>
    </source>
</evidence>
<dbReference type="PANTHER" id="PTHR35789">
    <property type="entry name" value="SPORE GERMINATION PROTEIN B3"/>
    <property type="match status" value="1"/>
</dbReference>